<feature type="transmembrane region" description="Helical" evidence="1">
    <location>
        <begin position="109"/>
        <end position="131"/>
    </location>
</feature>
<dbReference type="AlphaFoldDB" id="A0A0K1P6K8"/>
<gene>
    <name evidence="2" type="ORF">STURON_00246</name>
</gene>
<dbReference type="EMBL" id="CP012328">
    <property type="protein sequence ID" value="AKU79492.1"/>
    <property type="molecule type" value="Genomic_DNA"/>
</dbReference>
<dbReference type="Proteomes" id="UP000067243">
    <property type="component" value="Chromosome"/>
</dbReference>
<feature type="transmembrane region" description="Helical" evidence="1">
    <location>
        <begin position="21"/>
        <end position="54"/>
    </location>
</feature>
<sequence>MKENKKIILENNSSNTKIFFRLYLLWIKSFIFSPLNVFLGVILIIFTQFIWLAFKGSDPFIFASAIGSLIVRNSCHTFYRTINMSRITGFTSRITYTKANNYLSPLSHLAASFTINFIVSLIMLGLTVIFFKEQRTLLSNVNWFMFVSGSILLWLLSILMCYTVYIYYKNYTLGNIVVIIIYMFCYNFLGLAFPYQSIAKLEWLNILLYLLPQRYMMNVMQAGWVNATSLVYSSPNFPSSSVDFKLTNYLWLPYLVTFLFIFLFFIINLTHLMNRNKQFKKDGYGSSVIAKLSNKYIRDIKRCSNIDELNELRINHLNETGHFDLIRNNVQKSKIRKQEKK</sequence>
<evidence type="ECO:0000256" key="1">
    <source>
        <dbReference type="SAM" id="Phobius"/>
    </source>
</evidence>
<organism evidence="2 3">
    <name type="scientific">Spiroplasma turonicum</name>
    <dbReference type="NCBI Taxonomy" id="216946"/>
    <lineage>
        <taxon>Bacteria</taxon>
        <taxon>Bacillati</taxon>
        <taxon>Mycoplasmatota</taxon>
        <taxon>Mollicutes</taxon>
        <taxon>Entomoplasmatales</taxon>
        <taxon>Spiroplasmataceae</taxon>
        <taxon>Spiroplasma</taxon>
    </lineage>
</organism>
<protein>
    <submittedName>
        <fullName evidence="2">Uncharacterized protein</fullName>
    </submittedName>
</protein>
<name>A0A0K1P6K8_9MOLU</name>
<dbReference type="PATRIC" id="fig|216946.3.peg.245"/>
<dbReference type="OrthoDB" id="391926at2"/>
<dbReference type="RefSeq" id="WP_075048093.1">
    <property type="nucleotide sequence ID" value="NZ_CP012328.1"/>
</dbReference>
<keyword evidence="1" id="KW-0812">Transmembrane</keyword>
<keyword evidence="3" id="KW-1185">Reference proteome</keyword>
<keyword evidence="1" id="KW-0472">Membrane</keyword>
<evidence type="ECO:0000313" key="3">
    <source>
        <dbReference type="Proteomes" id="UP000067243"/>
    </source>
</evidence>
<keyword evidence="1" id="KW-1133">Transmembrane helix</keyword>
<evidence type="ECO:0000313" key="2">
    <source>
        <dbReference type="EMBL" id="AKU79492.1"/>
    </source>
</evidence>
<dbReference type="STRING" id="216946.STURO_v1c02450"/>
<accession>A0A0K1P6K8</accession>
<dbReference type="KEGG" id="stur:STURON_00246"/>
<feature type="transmembrane region" description="Helical" evidence="1">
    <location>
        <begin position="143"/>
        <end position="167"/>
    </location>
</feature>
<feature type="transmembrane region" description="Helical" evidence="1">
    <location>
        <begin position="173"/>
        <end position="195"/>
    </location>
</feature>
<reference evidence="2 3" key="1">
    <citation type="journal article" date="2015" name="Genome Announc.">
        <title>Complete Genome Sequence of Spiroplasma turonicum Strain Tab4cT, a Parasite of a Horse Fly, Haematopota sp. (Diptera: Tabanidae).</title>
        <authorList>
            <person name="Davis R.E."/>
            <person name="Shao J."/>
            <person name="Zhao Y."/>
            <person name="Gasparich G.E."/>
            <person name="Gaynor B.J."/>
            <person name="Donofrio N."/>
        </authorList>
    </citation>
    <scope>NUCLEOTIDE SEQUENCE [LARGE SCALE GENOMIC DNA]</scope>
    <source>
        <strain evidence="2 3">Tab4c</strain>
    </source>
</reference>
<feature type="transmembrane region" description="Helical" evidence="1">
    <location>
        <begin position="252"/>
        <end position="272"/>
    </location>
</feature>
<proteinExistence type="predicted"/>